<accession>A0A0D8XZH9</accession>
<feature type="compositionally biased region" description="Basic and acidic residues" evidence="2">
    <location>
        <begin position="47"/>
        <end position="74"/>
    </location>
</feature>
<proteinExistence type="predicted"/>
<keyword evidence="1" id="KW-0175">Coiled coil</keyword>
<reference evidence="5" key="2">
    <citation type="journal article" date="2016" name="Sci. Rep.">
        <title>Dictyocaulus viviparus genome, variome and transcriptome elucidate lungworm biology and support future intervention.</title>
        <authorList>
            <person name="McNulty S.N."/>
            <person name="Strube C."/>
            <person name="Rosa B.A."/>
            <person name="Martin J.C."/>
            <person name="Tyagi R."/>
            <person name="Choi Y.J."/>
            <person name="Wang Q."/>
            <person name="Hallsworth Pepin K."/>
            <person name="Zhang X."/>
            <person name="Ozersky P."/>
            <person name="Wilson R.K."/>
            <person name="Sternberg P.W."/>
            <person name="Gasser R.B."/>
            <person name="Mitreva M."/>
        </authorList>
    </citation>
    <scope>NUCLEOTIDE SEQUENCE [LARGE SCALE GENOMIC DNA]</scope>
    <source>
        <strain evidence="5">HannoverDv2000</strain>
    </source>
</reference>
<feature type="compositionally biased region" description="Basic and acidic residues" evidence="2">
    <location>
        <begin position="97"/>
        <end position="113"/>
    </location>
</feature>
<evidence type="ECO:0000313" key="4">
    <source>
        <dbReference type="EMBL" id="KJH47731.1"/>
    </source>
</evidence>
<feature type="coiled-coil region" evidence="1">
    <location>
        <begin position="160"/>
        <end position="194"/>
    </location>
</feature>
<dbReference type="Proteomes" id="UP000053766">
    <property type="component" value="Unassembled WGS sequence"/>
</dbReference>
<dbReference type="Pfam" id="PF10587">
    <property type="entry name" value="EF-1_beta_acid"/>
    <property type="match status" value="1"/>
</dbReference>
<protein>
    <recommendedName>
        <fullName evidence="3">Elongation factor 1 beta central acidic region eukaryote domain-containing protein</fullName>
    </recommendedName>
</protein>
<evidence type="ECO:0000256" key="1">
    <source>
        <dbReference type="SAM" id="Coils"/>
    </source>
</evidence>
<dbReference type="InterPro" id="IPR018940">
    <property type="entry name" value="EF-1_beta_acid_region_euk"/>
</dbReference>
<feature type="domain" description="Elongation factor 1 beta central acidic region eukaryote" evidence="3">
    <location>
        <begin position="221"/>
        <end position="246"/>
    </location>
</feature>
<reference evidence="4 5" key="1">
    <citation type="submission" date="2013-11" db="EMBL/GenBank/DDBJ databases">
        <title>Draft genome of the bovine lungworm Dictyocaulus viviparus.</title>
        <authorList>
            <person name="Mitreva M."/>
        </authorList>
    </citation>
    <scope>NUCLEOTIDE SEQUENCE [LARGE SCALE GENOMIC DNA]</scope>
    <source>
        <strain evidence="4 5">HannoverDv2000</strain>
    </source>
</reference>
<dbReference type="OrthoDB" id="5868866at2759"/>
<evidence type="ECO:0000259" key="3">
    <source>
        <dbReference type="SMART" id="SM01182"/>
    </source>
</evidence>
<feature type="region of interest" description="Disordered" evidence="2">
    <location>
        <begin position="47"/>
        <end position="113"/>
    </location>
</feature>
<feature type="compositionally biased region" description="Basic residues" evidence="2">
    <location>
        <begin position="75"/>
        <end position="89"/>
    </location>
</feature>
<evidence type="ECO:0000256" key="2">
    <source>
        <dbReference type="SAM" id="MobiDB-lite"/>
    </source>
</evidence>
<evidence type="ECO:0000313" key="5">
    <source>
        <dbReference type="Proteomes" id="UP000053766"/>
    </source>
</evidence>
<sequence length="263" mass="29846">MASVSGLLSEETAFLGSCLAVRAADQEYFGGKQVYTTVVPSTSKFLDEGHCHGHSQSHDHGHGQGRVHERDHGHRHEHKHRNVHAHGHKQGYGNSHENNHEREYDHKNSQGKELIPKPDMHVVPKCELNVAIQYAKEVIAKALSGENLPHGITFIGNFVIYDIQQEVKILRKENEEIRKELAELREALEKFVRKQVIPVKESHISDVNIAEGNSVDEDFDLFGSDDEDAEKAKVVQERLKEYNEKKSKKVFIKSNKSSVLRQV</sequence>
<keyword evidence="5" id="KW-1185">Reference proteome</keyword>
<name>A0A0D8XZH9_DICVI</name>
<dbReference type="AlphaFoldDB" id="A0A0D8XZH9"/>
<gene>
    <name evidence="4" type="ORF">DICVIV_06198</name>
</gene>
<organism evidence="4 5">
    <name type="scientific">Dictyocaulus viviparus</name>
    <name type="common">Bovine lungworm</name>
    <dbReference type="NCBI Taxonomy" id="29172"/>
    <lineage>
        <taxon>Eukaryota</taxon>
        <taxon>Metazoa</taxon>
        <taxon>Ecdysozoa</taxon>
        <taxon>Nematoda</taxon>
        <taxon>Chromadorea</taxon>
        <taxon>Rhabditida</taxon>
        <taxon>Rhabditina</taxon>
        <taxon>Rhabditomorpha</taxon>
        <taxon>Strongyloidea</taxon>
        <taxon>Metastrongylidae</taxon>
        <taxon>Dictyocaulus</taxon>
    </lineage>
</organism>
<dbReference type="STRING" id="29172.A0A0D8XZH9"/>
<dbReference type="SMART" id="SM01182">
    <property type="entry name" value="EF-1_beta_acid"/>
    <property type="match status" value="1"/>
</dbReference>
<dbReference type="EMBL" id="KN716295">
    <property type="protein sequence ID" value="KJH47731.1"/>
    <property type="molecule type" value="Genomic_DNA"/>
</dbReference>